<name>A0A7S0Z745_9CHLO</name>
<dbReference type="PRINTS" id="PR00303">
    <property type="entry name" value="SECYTRNLCASE"/>
</dbReference>
<evidence type="ECO:0000256" key="12">
    <source>
        <dbReference type="RuleBase" id="RU003484"/>
    </source>
</evidence>
<dbReference type="PANTHER" id="PTHR10906">
    <property type="entry name" value="SECY/SEC61-ALPHA FAMILY MEMBER"/>
    <property type="match status" value="1"/>
</dbReference>
<feature type="transmembrane region" description="Helical" evidence="15">
    <location>
        <begin position="490"/>
        <end position="509"/>
    </location>
</feature>
<dbReference type="InterPro" id="IPR026593">
    <property type="entry name" value="SecY"/>
</dbReference>
<sequence>MFASALTPATVRPTAPTTRTSVRTTSSIRVIATPAPRTSTTSRGRASAVAPLAALAKQPPASNDGVWDPLGLARRGGGVLEDEGEDWFAKTFAANARTPTTRAMGTRSSPGDGGNMGDFFSGKLPGKIATVFALLVVSRVGTYIPISGVDRAAFAESLAGGGGMMGYVDTLTGGSISKLGIFSLGIVPYINSSIIFQLLGSVFPEFKKLQKEEGESGRRQFQQYQRYGALGFAIVQAVGQCLYVRPFVEDFTPMWLFEQSCVLTAGAMILMYIGEVLNELKLGNGTSLLIFTNIVSALPSSIGQTVSLATEKGDATVLPVFFGAFALTTLGIVYVQEAERKIPMQYSTRFNAGGLAKSSYLPFKVNSAGVMPIIFASSLLALPATLTRFTDNGAVMGVAKFLSPGGGAGYVPVNVAMICFFNYFYTFLQLEPKDVADQLKRQGASIPGVRPGAATRDYITRCLERLSLLGSVFLGLLALTPGAVENITGLTTFRGFAGTSLLILVGVATDSARKIRSELVMQSYDTSIDDFYSSKPKK</sequence>
<gene>
    <name evidence="16" type="ORF">OMED0930_LOCUS973</name>
</gene>
<dbReference type="InterPro" id="IPR030659">
    <property type="entry name" value="SecY_CS"/>
</dbReference>
<feature type="transmembrane region" description="Helical" evidence="15">
    <location>
        <begin position="254"/>
        <end position="273"/>
    </location>
</feature>
<dbReference type="PROSITE" id="PS00756">
    <property type="entry name" value="SECY_2"/>
    <property type="match status" value="1"/>
</dbReference>
<feature type="transmembrane region" description="Helical" evidence="15">
    <location>
        <begin position="227"/>
        <end position="248"/>
    </location>
</feature>
<feature type="transmembrane region" description="Helical" evidence="15">
    <location>
        <begin position="315"/>
        <end position="335"/>
    </location>
</feature>
<evidence type="ECO:0000256" key="7">
    <source>
        <dbReference type="ARBA" id="ARBA00023010"/>
    </source>
</evidence>
<dbReference type="GO" id="GO:0016020">
    <property type="term" value="C:membrane"/>
    <property type="evidence" value="ECO:0007669"/>
    <property type="project" value="UniProtKB-SubCell"/>
</dbReference>
<accession>A0A7S0Z745</accession>
<proteinExistence type="inferred from homology"/>
<organism evidence="16">
    <name type="scientific">Ostreococcus mediterraneus</name>
    <dbReference type="NCBI Taxonomy" id="1486918"/>
    <lineage>
        <taxon>Eukaryota</taxon>
        <taxon>Viridiplantae</taxon>
        <taxon>Chlorophyta</taxon>
        <taxon>Mamiellophyceae</taxon>
        <taxon>Mamiellales</taxon>
        <taxon>Bathycoccaceae</taxon>
        <taxon>Ostreococcus</taxon>
    </lineage>
</organism>
<protein>
    <recommendedName>
        <fullName evidence="10">Protein translocase subunit SecY</fullName>
    </recommendedName>
    <alternativeName>
        <fullName evidence="9">CpSecY</fullName>
    </alternativeName>
</protein>
<dbReference type="AlphaFoldDB" id="A0A7S0Z745"/>
<feature type="transmembrane region" description="Helical" evidence="15">
    <location>
        <begin position="285"/>
        <end position="303"/>
    </location>
</feature>
<feature type="transmembrane region" description="Helical" evidence="15">
    <location>
        <begin position="466"/>
        <end position="484"/>
    </location>
</feature>
<dbReference type="HAMAP" id="MF_01465">
    <property type="entry name" value="SecY"/>
    <property type="match status" value="1"/>
</dbReference>
<evidence type="ECO:0000256" key="15">
    <source>
        <dbReference type="SAM" id="Phobius"/>
    </source>
</evidence>
<evidence type="ECO:0000256" key="13">
    <source>
        <dbReference type="RuleBase" id="RU004349"/>
    </source>
</evidence>
<dbReference type="InterPro" id="IPR002208">
    <property type="entry name" value="SecY/SEC61-alpha"/>
</dbReference>
<keyword evidence="7 12" id="KW-0811">Translocation</keyword>
<evidence type="ECO:0000256" key="1">
    <source>
        <dbReference type="ARBA" id="ARBA00004141"/>
    </source>
</evidence>
<dbReference type="Gene3D" id="1.10.3370.10">
    <property type="entry name" value="SecY subunit domain"/>
    <property type="match status" value="1"/>
</dbReference>
<keyword evidence="5 12" id="KW-0653">Protein transport</keyword>
<dbReference type="InterPro" id="IPR023201">
    <property type="entry name" value="SecY_dom_sf"/>
</dbReference>
<comment type="subcellular location">
    <subcellularLocation>
        <location evidence="1 12">Membrane</location>
        <topology evidence="1 12">Multi-pass membrane protein</topology>
    </subcellularLocation>
</comment>
<dbReference type="NCBIfam" id="TIGR00967">
    <property type="entry name" value="3a0501s007"/>
    <property type="match status" value="1"/>
</dbReference>
<evidence type="ECO:0000256" key="3">
    <source>
        <dbReference type="ARBA" id="ARBA00022448"/>
    </source>
</evidence>
<feature type="transmembrane region" description="Helical" evidence="15">
    <location>
        <begin position="406"/>
        <end position="425"/>
    </location>
</feature>
<evidence type="ECO:0000256" key="6">
    <source>
        <dbReference type="ARBA" id="ARBA00022989"/>
    </source>
</evidence>
<evidence type="ECO:0000313" key="16">
    <source>
        <dbReference type="EMBL" id="CAD8809879.1"/>
    </source>
</evidence>
<comment type="function">
    <text evidence="11">The central subunit of the protein translocation channel SecYE. Consists of two halves formed by TMs 1-5 and 6-10. These two domains form a lateral gate at the front which open onto the bilayer between TMs 2 and 7, and are clamped together by SecE at the back. The channel is closed by both a pore ring composed of hydrophobic SecY resides and a short helix (helix 2A) on the extracellular side of the membrane which forms a plug.</text>
</comment>
<dbReference type="PROSITE" id="PS00755">
    <property type="entry name" value="SECY_1"/>
    <property type="match status" value="1"/>
</dbReference>
<dbReference type="Pfam" id="PF00344">
    <property type="entry name" value="SecY"/>
    <property type="match status" value="1"/>
</dbReference>
<feature type="region of interest" description="Disordered" evidence="14">
    <location>
        <begin position="1"/>
        <end position="46"/>
    </location>
</feature>
<dbReference type="FunFam" id="1.10.3370.10:FF:000001">
    <property type="entry name" value="Preprotein translocase subunit SecY"/>
    <property type="match status" value="1"/>
</dbReference>
<dbReference type="EMBL" id="HBFO01001353">
    <property type="protein sequence ID" value="CAD8809879.1"/>
    <property type="molecule type" value="Transcribed_RNA"/>
</dbReference>
<dbReference type="SUPFAM" id="SSF103491">
    <property type="entry name" value="Preprotein translocase SecY subunit"/>
    <property type="match status" value="1"/>
</dbReference>
<evidence type="ECO:0000256" key="9">
    <source>
        <dbReference type="ARBA" id="ARBA00031059"/>
    </source>
</evidence>
<feature type="compositionally biased region" description="Low complexity" evidence="14">
    <location>
        <begin position="7"/>
        <end position="27"/>
    </location>
</feature>
<keyword evidence="8 15" id="KW-0472">Membrane</keyword>
<comment type="similarity">
    <text evidence="2 13">Belongs to the SecY/SEC61-alpha family.</text>
</comment>
<feature type="transmembrane region" description="Helical" evidence="15">
    <location>
        <begin position="365"/>
        <end position="386"/>
    </location>
</feature>
<evidence type="ECO:0000256" key="5">
    <source>
        <dbReference type="ARBA" id="ARBA00022927"/>
    </source>
</evidence>
<evidence type="ECO:0000256" key="8">
    <source>
        <dbReference type="ARBA" id="ARBA00023136"/>
    </source>
</evidence>
<keyword evidence="6 15" id="KW-1133">Transmembrane helix</keyword>
<evidence type="ECO:0000256" key="2">
    <source>
        <dbReference type="ARBA" id="ARBA00005751"/>
    </source>
</evidence>
<evidence type="ECO:0000256" key="10">
    <source>
        <dbReference type="ARBA" id="ARBA00039733"/>
    </source>
</evidence>
<evidence type="ECO:0000256" key="14">
    <source>
        <dbReference type="SAM" id="MobiDB-lite"/>
    </source>
</evidence>
<keyword evidence="3 12" id="KW-0813">Transport</keyword>
<dbReference type="GO" id="GO:0015031">
    <property type="term" value="P:protein transport"/>
    <property type="evidence" value="ECO:0007669"/>
    <property type="project" value="UniProtKB-KW"/>
</dbReference>
<evidence type="ECO:0000256" key="11">
    <source>
        <dbReference type="ARBA" id="ARBA00055151"/>
    </source>
</evidence>
<evidence type="ECO:0000256" key="4">
    <source>
        <dbReference type="ARBA" id="ARBA00022692"/>
    </source>
</evidence>
<keyword evidence="4 12" id="KW-0812">Transmembrane</keyword>
<feature type="transmembrane region" description="Helical" evidence="15">
    <location>
        <begin position="186"/>
        <end position="206"/>
    </location>
</feature>
<reference evidence="16" key="1">
    <citation type="submission" date="2021-01" db="EMBL/GenBank/DDBJ databases">
        <authorList>
            <person name="Corre E."/>
            <person name="Pelletier E."/>
            <person name="Niang G."/>
            <person name="Scheremetjew M."/>
            <person name="Finn R."/>
            <person name="Kale V."/>
            <person name="Holt S."/>
            <person name="Cochrane G."/>
            <person name="Meng A."/>
            <person name="Brown T."/>
            <person name="Cohen L."/>
        </authorList>
    </citation>
    <scope>NUCLEOTIDE SEQUENCE</scope>
    <source>
        <strain evidence="16">Clade-D-RCC1621</strain>
    </source>
</reference>